<reference evidence="1 2" key="1">
    <citation type="submission" date="2022-01" db="EMBL/GenBank/DDBJ databases">
        <authorList>
            <person name="Xiong W."/>
            <person name="Schranz E."/>
        </authorList>
    </citation>
    <scope>NUCLEOTIDE SEQUENCE [LARGE SCALE GENOMIC DNA]</scope>
</reference>
<comment type="caution">
    <text evidence="1">The sequence shown here is derived from an EMBL/GenBank/DDBJ whole genome shotgun (WGS) entry which is preliminary data.</text>
</comment>
<protein>
    <submittedName>
        <fullName evidence="1">Uncharacterized protein</fullName>
    </submittedName>
</protein>
<keyword evidence="2" id="KW-1185">Reference proteome</keyword>
<sequence length="74" mass="8372">MTVKKKKGATTVDFDPPIYKRQEVVYSVIKFFVGRKMMVAVMLGCDDEGVWVVRSEKMITCLIPLPSSDLQVMS</sequence>
<accession>A0AAU9P3M1</accession>
<evidence type="ECO:0000313" key="2">
    <source>
        <dbReference type="Proteomes" id="UP001157418"/>
    </source>
</evidence>
<organism evidence="1 2">
    <name type="scientific">Lactuca virosa</name>
    <dbReference type="NCBI Taxonomy" id="75947"/>
    <lineage>
        <taxon>Eukaryota</taxon>
        <taxon>Viridiplantae</taxon>
        <taxon>Streptophyta</taxon>
        <taxon>Embryophyta</taxon>
        <taxon>Tracheophyta</taxon>
        <taxon>Spermatophyta</taxon>
        <taxon>Magnoliopsida</taxon>
        <taxon>eudicotyledons</taxon>
        <taxon>Gunneridae</taxon>
        <taxon>Pentapetalae</taxon>
        <taxon>asterids</taxon>
        <taxon>campanulids</taxon>
        <taxon>Asterales</taxon>
        <taxon>Asteraceae</taxon>
        <taxon>Cichorioideae</taxon>
        <taxon>Cichorieae</taxon>
        <taxon>Lactucinae</taxon>
        <taxon>Lactuca</taxon>
    </lineage>
</organism>
<dbReference type="EMBL" id="CAKMRJ010005523">
    <property type="protein sequence ID" value="CAH1444285.1"/>
    <property type="molecule type" value="Genomic_DNA"/>
</dbReference>
<dbReference type="AlphaFoldDB" id="A0AAU9P3M1"/>
<proteinExistence type="predicted"/>
<dbReference type="Proteomes" id="UP001157418">
    <property type="component" value="Unassembled WGS sequence"/>
</dbReference>
<name>A0AAU9P3M1_9ASTR</name>
<gene>
    <name evidence="1" type="ORF">LVIROSA_LOCUS30138</name>
</gene>
<evidence type="ECO:0000313" key="1">
    <source>
        <dbReference type="EMBL" id="CAH1444285.1"/>
    </source>
</evidence>